<evidence type="ECO:0000313" key="3">
    <source>
        <dbReference type="EnsemblPlants" id="KEH15203"/>
    </source>
</evidence>
<dbReference type="HOGENOM" id="CLU_695851_0_0_1"/>
<dbReference type="SUPFAM" id="SSF53474">
    <property type="entry name" value="alpha/beta-Hydrolases"/>
    <property type="match status" value="1"/>
</dbReference>
<reference evidence="2 4" key="1">
    <citation type="journal article" date="2011" name="Nature">
        <title>The Medicago genome provides insight into the evolution of rhizobial symbioses.</title>
        <authorList>
            <person name="Young N.D."/>
            <person name="Debelle F."/>
            <person name="Oldroyd G.E."/>
            <person name="Geurts R."/>
            <person name="Cannon S.B."/>
            <person name="Udvardi M.K."/>
            <person name="Benedito V.A."/>
            <person name="Mayer K.F."/>
            <person name="Gouzy J."/>
            <person name="Schoof H."/>
            <person name="Van de Peer Y."/>
            <person name="Proost S."/>
            <person name="Cook D.R."/>
            <person name="Meyers B.C."/>
            <person name="Spannagl M."/>
            <person name="Cheung F."/>
            <person name="De Mita S."/>
            <person name="Krishnakumar V."/>
            <person name="Gundlach H."/>
            <person name="Zhou S."/>
            <person name="Mudge J."/>
            <person name="Bharti A.K."/>
            <person name="Murray J.D."/>
            <person name="Naoumkina M.A."/>
            <person name="Rosen B."/>
            <person name="Silverstein K.A."/>
            <person name="Tang H."/>
            <person name="Rombauts S."/>
            <person name="Zhao P.X."/>
            <person name="Zhou P."/>
            <person name="Barbe V."/>
            <person name="Bardou P."/>
            <person name="Bechner M."/>
            <person name="Bellec A."/>
            <person name="Berger A."/>
            <person name="Berges H."/>
            <person name="Bidwell S."/>
            <person name="Bisseling T."/>
            <person name="Choisne N."/>
            <person name="Couloux A."/>
            <person name="Denny R."/>
            <person name="Deshpande S."/>
            <person name="Dai X."/>
            <person name="Doyle J.J."/>
            <person name="Dudez A.M."/>
            <person name="Farmer A.D."/>
            <person name="Fouteau S."/>
            <person name="Franken C."/>
            <person name="Gibelin C."/>
            <person name="Gish J."/>
            <person name="Goldstein S."/>
            <person name="Gonzalez A.J."/>
            <person name="Green P.J."/>
            <person name="Hallab A."/>
            <person name="Hartog M."/>
            <person name="Hua A."/>
            <person name="Humphray S.J."/>
            <person name="Jeong D.H."/>
            <person name="Jing Y."/>
            <person name="Jocker A."/>
            <person name="Kenton S.M."/>
            <person name="Kim D.J."/>
            <person name="Klee K."/>
            <person name="Lai H."/>
            <person name="Lang C."/>
            <person name="Lin S."/>
            <person name="Macmil S.L."/>
            <person name="Magdelenat G."/>
            <person name="Matthews L."/>
            <person name="McCorrison J."/>
            <person name="Monaghan E.L."/>
            <person name="Mun J.H."/>
            <person name="Najar F.Z."/>
            <person name="Nicholson C."/>
            <person name="Noirot C."/>
            <person name="O'Bleness M."/>
            <person name="Paule C.R."/>
            <person name="Poulain J."/>
            <person name="Prion F."/>
            <person name="Qin B."/>
            <person name="Qu C."/>
            <person name="Retzel E.F."/>
            <person name="Riddle C."/>
            <person name="Sallet E."/>
            <person name="Samain S."/>
            <person name="Samson N."/>
            <person name="Sanders I."/>
            <person name="Saurat O."/>
            <person name="Scarpelli C."/>
            <person name="Schiex T."/>
            <person name="Segurens B."/>
            <person name="Severin A.J."/>
            <person name="Sherrier D.J."/>
            <person name="Shi R."/>
            <person name="Sims S."/>
            <person name="Singer S.R."/>
            <person name="Sinharoy S."/>
            <person name="Sterck L."/>
            <person name="Viollet A."/>
            <person name="Wang B.B."/>
            <person name="Wang K."/>
            <person name="Wang M."/>
            <person name="Wang X."/>
            <person name="Warfsmann J."/>
            <person name="Weissenbach J."/>
            <person name="White D.D."/>
            <person name="White J.D."/>
            <person name="Wiley G.B."/>
            <person name="Wincker P."/>
            <person name="Xing Y."/>
            <person name="Yang L."/>
            <person name="Yao Z."/>
            <person name="Ying F."/>
            <person name="Zhai J."/>
            <person name="Zhou L."/>
            <person name="Zuber A."/>
            <person name="Denarie J."/>
            <person name="Dixon R.A."/>
            <person name="May G.D."/>
            <person name="Schwartz D.C."/>
            <person name="Rogers J."/>
            <person name="Quetier F."/>
            <person name="Town C.D."/>
            <person name="Roe B.A."/>
        </authorList>
    </citation>
    <scope>NUCLEOTIDE SEQUENCE [LARGE SCALE GENOMIC DNA]</scope>
    <source>
        <strain evidence="2">A17</strain>
        <strain evidence="3 4">cv. Jemalong A17</strain>
    </source>
</reference>
<accession>A0A072TDT6</accession>
<gene>
    <name evidence="2" type="ORF">MTR_1784s0010</name>
</gene>
<name>A0A072TDT6_MEDTR</name>
<sequence>MSPESFKVCALGKLPPRHVVPVIFVPGIMGTNLCGNDKTTKPGEPAWRPPNGKMAGLGEWFRRLHQSPAARQLQIGPERVKVDTSGKVSIPRYLFTMTNDEAKRRGWGEVHFDSYGGILAELELALNEPYIEPELPSDGQKPQEVWQVAQTLERVVKDKKIDVRKEWNAQDATIEPLASEEFSRLTDYYYPVWACGYNWLASNDASADQLIQRINEAVAYYKRGSYWISTGKVIIVTHSMGGLVARRAAQKLSGAASTSTGGDGDVGGPEKADDSTEAGVKPQNSGSASGESSSSVVGDAGPDTVLGVVHGVQPVGGAPVVYRRFRAGTEVNGTFNIEAALVAEIMGWSAADIVCVMGNSSGPLELLPTKNYAAGWLKFARYANGKKSDAMPALPVSNPYSEIYATTVKDVWWGM</sequence>
<protein>
    <submittedName>
        <fullName evidence="2">PGAP1-like protein, putative</fullName>
    </submittedName>
</protein>
<organism evidence="2 4">
    <name type="scientific">Medicago truncatula</name>
    <name type="common">Barrel medic</name>
    <name type="synonym">Medicago tribuloides</name>
    <dbReference type="NCBI Taxonomy" id="3880"/>
    <lineage>
        <taxon>Eukaryota</taxon>
        <taxon>Viridiplantae</taxon>
        <taxon>Streptophyta</taxon>
        <taxon>Embryophyta</taxon>
        <taxon>Tracheophyta</taxon>
        <taxon>Spermatophyta</taxon>
        <taxon>Magnoliopsida</taxon>
        <taxon>eudicotyledons</taxon>
        <taxon>Gunneridae</taxon>
        <taxon>Pentapetalae</taxon>
        <taxon>rosids</taxon>
        <taxon>fabids</taxon>
        <taxon>Fabales</taxon>
        <taxon>Fabaceae</taxon>
        <taxon>Papilionoideae</taxon>
        <taxon>50 kb inversion clade</taxon>
        <taxon>NPAAA clade</taxon>
        <taxon>Hologalegina</taxon>
        <taxon>IRL clade</taxon>
        <taxon>Trifolieae</taxon>
        <taxon>Medicago</taxon>
    </lineage>
</organism>
<feature type="non-terminal residue" evidence="2">
    <location>
        <position position="415"/>
    </location>
</feature>
<proteinExistence type="predicted"/>
<dbReference type="AlphaFoldDB" id="A0A072TDT6"/>
<evidence type="ECO:0000256" key="1">
    <source>
        <dbReference type="SAM" id="MobiDB-lite"/>
    </source>
</evidence>
<dbReference type="InterPro" id="IPR029058">
    <property type="entry name" value="AB_hydrolase_fold"/>
</dbReference>
<dbReference type="STRING" id="3880.A0A072TDT6"/>
<reference evidence="2 4" key="2">
    <citation type="journal article" date="2014" name="BMC Genomics">
        <title>An improved genome release (version Mt4.0) for the model legume Medicago truncatula.</title>
        <authorList>
            <person name="Tang H."/>
            <person name="Krishnakumar V."/>
            <person name="Bidwell S."/>
            <person name="Rosen B."/>
            <person name="Chan A."/>
            <person name="Zhou S."/>
            <person name="Gentzbittel L."/>
            <person name="Childs K.L."/>
            <person name="Yandell M."/>
            <person name="Gundlach H."/>
            <person name="Mayer K.F."/>
            <person name="Schwartz D.C."/>
            <person name="Town C.D."/>
        </authorList>
    </citation>
    <scope>GENOME REANNOTATION</scope>
    <source>
        <strain evidence="2">A17</strain>
        <strain evidence="3 4">cv. Jemalong A17</strain>
    </source>
</reference>
<reference evidence="3" key="3">
    <citation type="submission" date="2015-06" db="UniProtKB">
        <authorList>
            <consortium name="EnsemblPlants"/>
        </authorList>
    </citation>
    <scope>IDENTIFICATION</scope>
    <source>
        <strain evidence="3">cv. Jemalong A17</strain>
    </source>
</reference>
<dbReference type="Gene3D" id="3.40.50.1820">
    <property type="entry name" value="alpha/beta hydrolase"/>
    <property type="match status" value="1"/>
</dbReference>
<evidence type="ECO:0000313" key="4">
    <source>
        <dbReference type="Proteomes" id="UP000002051"/>
    </source>
</evidence>
<evidence type="ECO:0000313" key="2">
    <source>
        <dbReference type="EMBL" id="KEH15203.1"/>
    </source>
</evidence>
<keyword evidence="4" id="KW-1185">Reference proteome</keyword>
<dbReference type="EMBL" id="KL404508">
    <property type="protein sequence ID" value="KEH15203.1"/>
    <property type="molecule type" value="Genomic_DNA"/>
</dbReference>
<dbReference type="Proteomes" id="UP000002051">
    <property type="component" value="Unassembled WGS sequence"/>
</dbReference>
<dbReference type="EnsemblPlants" id="KEH15203">
    <property type="protein sequence ID" value="KEH15203"/>
    <property type="gene ID" value="MTR_1784s0010"/>
</dbReference>
<feature type="region of interest" description="Disordered" evidence="1">
    <location>
        <begin position="255"/>
        <end position="297"/>
    </location>
</feature>
<feature type="compositionally biased region" description="Low complexity" evidence="1">
    <location>
        <begin position="285"/>
        <end position="297"/>
    </location>
</feature>